<evidence type="ECO:0000313" key="2">
    <source>
        <dbReference type="Proteomes" id="UP000062260"/>
    </source>
</evidence>
<dbReference type="STRING" id="128944.AWM75_05940"/>
<dbReference type="KEGG" id="auh:AWM75_05940"/>
<dbReference type="EMBL" id="CP014163">
    <property type="protein sequence ID" value="AMB99565.1"/>
    <property type="molecule type" value="Genomic_DNA"/>
</dbReference>
<reference evidence="2" key="2">
    <citation type="submission" date="2016-01" db="EMBL/GenBank/DDBJ databases">
        <title>Six Aerococcus type strain genome sequencing and assembly using PacBio and Illumina Hiseq.</title>
        <authorList>
            <person name="Carkaci D."/>
            <person name="Dargis R."/>
            <person name="Nielsen X.C."/>
            <person name="Skovgaard O."/>
            <person name="Fuursted K."/>
            <person name="Christensen J.J."/>
        </authorList>
    </citation>
    <scope>NUCLEOTIDE SEQUENCE [LARGE SCALE GENOMIC DNA]</scope>
    <source>
        <strain evidence="2">CCUG42038B</strain>
    </source>
</reference>
<sequence length="376" mass="44071">MAKVLHINSNYLTSKLHENLMDRLQTSEFDNQVYMPIKIETEQQFLYESKHPVYHPVTFKNRDKVFYRLKQRKILKQLLDLVNPNEYDLVHAHTLFTDGNVALTLKERYGLPYIVAVRGYTDINSFFKKRIDLRPRGRRILDQADRIVFLSQKNCEELLDKYIKEPGLRRSLETKIEIIPNGIDDIYFEKQGLAKHLSSQQVINFIEVGKLMPLKNQHLASQGIYDYQEQSGRASQFNMVGKKVDQEYVDRIFNQSQLKINYYEVMTPSQLIDFMRTQDIFIMPSLYETFGLVYPEALSQGLPIIYSKDQGFDGQFPEGYVGYRVDPNSSQDIADKIALIVENYDQLSANATEAYKKFNWDNLAQEYIEIYRDITS</sequence>
<dbReference type="Gene3D" id="3.40.50.2000">
    <property type="entry name" value="Glycogen Phosphorylase B"/>
    <property type="match status" value="2"/>
</dbReference>
<dbReference type="CDD" id="cd03801">
    <property type="entry name" value="GT4_PimA-like"/>
    <property type="match status" value="1"/>
</dbReference>
<dbReference type="InterPro" id="IPR001296">
    <property type="entry name" value="Glyco_trans_1"/>
</dbReference>
<dbReference type="RefSeq" id="WP_067979594.1">
    <property type="nucleotide sequence ID" value="NZ_CP014163.1"/>
</dbReference>
<keyword evidence="2" id="KW-1185">Reference proteome</keyword>
<reference evidence="1 2" key="1">
    <citation type="journal article" date="2016" name="Genome Announc.">
        <title>Complete Genome Sequences of Aerococcus christensenii CCUG 28831T, Aerococcus sanguinicola CCUG 43001T, Aerococcus urinae CCUG 36881T, Aerococcus urinaeequi CCUG 28094T, Aerococcus urinaehominis CCUG 42038 BT, and Aerococcus viridans CCUG 4311T.</title>
        <authorList>
            <person name="Carkaci D."/>
            <person name="Dargis R."/>
            <person name="Nielsen X.C."/>
            <person name="Skovgaard O."/>
            <person name="Fuursted K."/>
            <person name="Christensen J.J."/>
        </authorList>
    </citation>
    <scope>NUCLEOTIDE SEQUENCE [LARGE SCALE GENOMIC DNA]</scope>
    <source>
        <strain evidence="1 2">CCUG42038B</strain>
    </source>
</reference>
<name>A0A120IAZ3_9LACT</name>
<dbReference type="GO" id="GO:0016757">
    <property type="term" value="F:glycosyltransferase activity"/>
    <property type="evidence" value="ECO:0007669"/>
    <property type="project" value="InterPro"/>
</dbReference>
<gene>
    <name evidence="1" type="ORF">AWM75_05940</name>
</gene>
<dbReference type="SUPFAM" id="SSF53756">
    <property type="entry name" value="UDP-Glycosyltransferase/glycogen phosphorylase"/>
    <property type="match status" value="1"/>
</dbReference>
<protein>
    <submittedName>
        <fullName evidence="1">Uncharacterized protein</fullName>
    </submittedName>
</protein>
<dbReference type="OrthoDB" id="199095at2"/>
<organism evidence="1 2">
    <name type="scientific">Aerococcus urinaehominis</name>
    <dbReference type="NCBI Taxonomy" id="128944"/>
    <lineage>
        <taxon>Bacteria</taxon>
        <taxon>Bacillati</taxon>
        <taxon>Bacillota</taxon>
        <taxon>Bacilli</taxon>
        <taxon>Lactobacillales</taxon>
        <taxon>Aerococcaceae</taxon>
        <taxon>Aerococcus</taxon>
    </lineage>
</organism>
<dbReference type="PANTHER" id="PTHR45947">
    <property type="entry name" value="SULFOQUINOVOSYL TRANSFERASE SQD2"/>
    <property type="match status" value="1"/>
</dbReference>
<accession>A0A120IAZ3</accession>
<dbReference type="Pfam" id="PF13439">
    <property type="entry name" value="Glyco_transf_4"/>
    <property type="match status" value="1"/>
</dbReference>
<evidence type="ECO:0000313" key="1">
    <source>
        <dbReference type="EMBL" id="AMB99565.1"/>
    </source>
</evidence>
<dbReference type="AlphaFoldDB" id="A0A120IAZ3"/>
<dbReference type="PANTHER" id="PTHR45947:SF3">
    <property type="entry name" value="SULFOQUINOVOSYL TRANSFERASE SQD2"/>
    <property type="match status" value="1"/>
</dbReference>
<dbReference type="InterPro" id="IPR028098">
    <property type="entry name" value="Glyco_trans_4-like_N"/>
</dbReference>
<dbReference type="Proteomes" id="UP000062260">
    <property type="component" value="Chromosome"/>
</dbReference>
<dbReference type="Pfam" id="PF00534">
    <property type="entry name" value="Glycos_transf_1"/>
    <property type="match status" value="1"/>
</dbReference>
<dbReference type="InterPro" id="IPR050194">
    <property type="entry name" value="Glycosyltransferase_grp1"/>
</dbReference>
<proteinExistence type="predicted"/>